<accession>A0A5N6MLM7</accession>
<keyword evidence="2" id="KW-1185">Reference proteome</keyword>
<organism evidence="1 2">
    <name type="scientific">Mikania micrantha</name>
    <name type="common">bitter vine</name>
    <dbReference type="NCBI Taxonomy" id="192012"/>
    <lineage>
        <taxon>Eukaryota</taxon>
        <taxon>Viridiplantae</taxon>
        <taxon>Streptophyta</taxon>
        <taxon>Embryophyta</taxon>
        <taxon>Tracheophyta</taxon>
        <taxon>Spermatophyta</taxon>
        <taxon>Magnoliopsida</taxon>
        <taxon>eudicotyledons</taxon>
        <taxon>Gunneridae</taxon>
        <taxon>Pentapetalae</taxon>
        <taxon>asterids</taxon>
        <taxon>campanulids</taxon>
        <taxon>Asterales</taxon>
        <taxon>Asteraceae</taxon>
        <taxon>Asteroideae</taxon>
        <taxon>Heliantheae alliance</taxon>
        <taxon>Eupatorieae</taxon>
        <taxon>Mikania</taxon>
    </lineage>
</organism>
<proteinExistence type="predicted"/>
<dbReference type="EMBL" id="SZYD01000015">
    <property type="protein sequence ID" value="KAD3640447.1"/>
    <property type="molecule type" value="Genomic_DNA"/>
</dbReference>
<dbReference type="PANTHER" id="PTHR33325:SF12">
    <property type="entry name" value="ZINC FINGER, CCHC-TYPE-RELATED"/>
    <property type="match status" value="1"/>
</dbReference>
<evidence type="ECO:0000313" key="1">
    <source>
        <dbReference type="EMBL" id="KAD3640447.1"/>
    </source>
</evidence>
<dbReference type="OrthoDB" id="1737433at2759"/>
<dbReference type="PANTHER" id="PTHR33325">
    <property type="entry name" value="ZINC FINGER, CCHC-TYPE-RELATED"/>
    <property type="match status" value="1"/>
</dbReference>
<dbReference type="Proteomes" id="UP000326396">
    <property type="component" value="Linkage Group LG5"/>
</dbReference>
<dbReference type="AlphaFoldDB" id="A0A5N6MLM7"/>
<evidence type="ECO:0000313" key="2">
    <source>
        <dbReference type="Proteomes" id="UP000326396"/>
    </source>
</evidence>
<reference evidence="1 2" key="1">
    <citation type="submission" date="2019-05" db="EMBL/GenBank/DDBJ databases">
        <title>Mikania micrantha, genome provides insights into the molecular mechanism of rapid growth.</title>
        <authorList>
            <person name="Liu B."/>
        </authorList>
    </citation>
    <scope>NUCLEOTIDE SEQUENCE [LARGE SCALE GENOMIC DNA]</scope>
    <source>
        <strain evidence="1">NLD-2019</strain>
        <tissue evidence="1">Leaf</tissue>
    </source>
</reference>
<sequence>MPWTAHVKRHLKSMGVLETIIEGNECTEQDKAKADVFLHKHIDEMLQFEYFNCDDPYVLWRDLQSRFDHQREVLLPTSRDEWNNLRFQDFKKVNEYTSALFRICSTLRICGQIVTEEDMLEKTFSTFHASNINLQQQYRLQRFRRYSDLNSFLLVAEKNNELCGSTNHWSKACRTAPHLCELYQASIKRQDKEVNHVDNFDDMNVELNAADFINDMEI</sequence>
<gene>
    <name evidence="1" type="ORF">E3N88_29670</name>
</gene>
<name>A0A5N6MLM7_9ASTR</name>
<protein>
    <submittedName>
        <fullName evidence="1">Uncharacterized protein</fullName>
    </submittedName>
</protein>
<comment type="caution">
    <text evidence="1">The sequence shown here is derived from an EMBL/GenBank/DDBJ whole genome shotgun (WGS) entry which is preliminary data.</text>
</comment>